<evidence type="ECO:0000256" key="2">
    <source>
        <dbReference type="ARBA" id="ARBA00022741"/>
    </source>
</evidence>
<dbReference type="AlphaFoldDB" id="A0A8X8Y9B9"/>
<accession>A0A8X8Y9B9</accession>
<dbReference type="Gene3D" id="3.30.30.30">
    <property type="match status" value="1"/>
</dbReference>
<name>A0A8X8Y9B9_SALSN</name>
<keyword evidence="3" id="KW-0067">ATP-binding</keyword>
<dbReference type="PROSITE" id="PS51257">
    <property type="entry name" value="PROKAR_LIPOPROTEIN"/>
    <property type="match status" value="1"/>
</dbReference>
<organism evidence="5">
    <name type="scientific">Salvia splendens</name>
    <name type="common">Scarlet sage</name>
    <dbReference type="NCBI Taxonomy" id="180675"/>
    <lineage>
        <taxon>Eukaryota</taxon>
        <taxon>Viridiplantae</taxon>
        <taxon>Streptophyta</taxon>
        <taxon>Embryophyta</taxon>
        <taxon>Tracheophyta</taxon>
        <taxon>Spermatophyta</taxon>
        <taxon>Magnoliopsida</taxon>
        <taxon>eudicotyledons</taxon>
        <taxon>Gunneridae</taxon>
        <taxon>Pentapetalae</taxon>
        <taxon>asterids</taxon>
        <taxon>lamiids</taxon>
        <taxon>Lamiales</taxon>
        <taxon>Lamiaceae</taxon>
        <taxon>Nepetoideae</taxon>
        <taxon>Mentheae</taxon>
        <taxon>Salviinae</taxon>
        <taxon>Salvia</taxon>
        <taxon>Salvia subgen. Calosphace</taxon>
        <taxon>core Calosphace</taxon>
    </lineage>
</organism>
<keyword evidence="6" id="KW-1185">Reference proteome</keyword>
<dbReference type="SUPFAM" id="SSF100920">
    <property type="entry name" value="Heat shock protein 70kD (HSP70), peptide-binding domain"/>
    <property type="match status" value="1"/>
</dbReference>
<feature type="chain" id="PRO_5036463916" description="Heat shock 70kDa protein 5" evidence="4">
    <location>
        <begin position="29"/>
        <end position="266"/>
    </location>
</feature>
<dbReference type="Proteomes" id="UP000298416">
    <property type="component" value="Unassembled WGS sequence"/>
</dbReference>
<evidence type="ECO:0000256" key="4">
    <source>
        <dbReference type="SAM" id="SignalP"/>
    </source>
</evidence>
<evidence type="ECO:0008006" key="7">
    <source>
        <dbReference type="Google" id="ProtNLM"/>
    </source>
</evidence>
<dbReference type="FunFam" id="3.30.30.30:FF:000005">
    <property type="entry name" value="Heat shock protein ssb1"/>
    <property type="match status" value="1"/>
</dbReference>
<dbReference type="GO" id="GO:0005788">
    <property type="term" value="C:endoplasmic reticulum lumen"/>
    <property type="evidence" value="ECO:0007669"/>
    <property type="project" value="UniProtKB-SubCell"/>
</dbReference>
<keyword evidence="4" id="KW-0732">Signal</keyword>
<evidence type="ECO:0000256" key="1">
    <source>
        <dbReference type="ARBA" id="ARBA00004319"/>
    </source>
</evidence>
<proteinExistence type="predicted"/>
<dbReference type="GO" id="GO:0140662">
    <property type="term" value="F:ATP-dependent protein folding chaperone"/>
    <property type="evidence" value="ECO:0007669"/>
    <property type="project" value="InterPro"/>
</dbReference>
<dbReference type="Gene3D" id="3.30.420.40">
    <property type="match status" value="1"/>
</dbReference>
<evidence type="ECO:0000313" key="5">
    <source>
        <dbReference type="EMBL" id="KAG6425643.1"/>
    </source>
</evidence>
<dbReference type="FunFam" id="3.30.420.40:FF:000026">
    <property type="entry name" value="Heat shock protein 70"/>
    <property type="match status" value="1"/>
</dbReference>
<comment type="subcellular location">
    <subcellularLocation>
        <location evidence="1">Endoplasmic reticulum lumen</location>
    </subcellularLocation>
</comment>
<dbReference type="InterPro" id="IPR043129">
    <property type="entry name" value="ATPase_NBD"/>
</dbReference>
<evidence type="ECO:0000313" key="6">
    <source>
        <dbReference type="Proteomes" id="UP000298416"/>
    </source>
</evidence>
<dbReference type="SUPFAM" id="SSF53067">
    <property type="entry name" value="Actin-like ATPase domain"/>
    <property type="match status" value="1"/>
</dbReference>
<dbReference type="GO" id="GO:0005524">
    <property type="term" value="F:ATP binding"/>
    <property type="evidence" value="ECO:0007669"/>
    <property type="project" value="UniProtKB-KW"/>
</dbReference>
<dbReference type="InterPro" id="IPR013126">
    <property type="entry name" value="Hsp_70_fam"/>
</dbReference>
<reference evidence="5" key="2">
    <citation type="submission" date="2020-08" db="EMBL/GenBank/DDBJ databases">
        <title>Plant Genome Project.</title>
        <authorList>
            <person name="Zhang R.-G."/>
        </authorList>
    </citation>
    <scope>NUCLEOTIDE SEQUENCE</scope>
    <source>
        <strain evidence="5">Huo1</strain>
        <tissue evidence="5">Leaf</tissue>
    </source>
</reference>
<protein>
    <recommendedName>
        <fullName evidence="7">Heat shock 70kDa protein 5</fullName>
    </recommendedName>
</protein>
<feature type="signal peptide" evidence="4">
    <location>
        <begin position="1"/>
        <end position="28"/>
    </location>
</feature>
<sequence length="266" mass="28933">MAGALKKRASSALFGIVLLGSLFACAIAAEEAPKIGTVIGIDLGTTYSCVGVYKNGHVEIIANDQGNRITPSWVAFTDSERLIGEAAKNLAAVNPERTIFDVKRLIGRKFEDKEVQKDMKLVPYKIVNKDGKPYIEVKIKDGETKVFSPEEISAMILTKMKETAEAYLGKKIKDAVVTVPDILLLDVAPLTLGIETVGGVMTKLIPRNTVIPTKKSQTFTTYQDQQTTVTIQVFEGERSLTKDCRLLGKFDLTGIAPAPRDAGELT</sequence>
<dbReference type="InterPro" id="IPR029047">
    <property type="entry name" value="HSP70_peptide-bd_sf"/>
</dbReference>
<keyword evidence="2" id="KW-0547">Nucleotide-binding</keyword>
<dbReference type="Gene3D" id="2.60.34.10">
    <property type="entry name" value="Substrate Binding Domain Of DNAk, Chain A, domain 1"/>
    <property type="match status" value="1"/>
</dbReference>
<dbReference type="PROSITE" id="PS00297">
    <property type="entry name" value="HSP70_1"/>
    <property type="match status" value="1"/>
</dbReference>
<dbReference type="Pfam" id="PF00012">
    <property type="entry name" value="HSP70"/>
    <property type="match status" value="2"/>
</dbReference>
<dbReference type="PRINTS" id="PR00301">
    <property type="entry name" value="HEATSHOCK70"/>
</dbReference>
<comment type="caution">
    <text evidence="5">The sequence shown here is derived from an EMBL/GenBank/DDBJ whole genome shotgun (WGS) entry which is preliminary data.</text>
</comment>
<gene>
    <name evidence="5" type="ORF">SASPL_116088</name>
</gene>
<dbReference type="InterPro" id="IPR018181">
    <property type="entry name" value="Heat_shock_70_CS"/>
</dbReference>
<reference evidence="5" key="1">
    <citation type="submission" date="2018-01" db="EMBL/GenBank/DDBJ databases">
        <authorList>
            <person name="Mao J.F."/>
        </authorList>
    </citation>
    <scope>NUCLEOTIDE SEQUENCE</scope>
    <source>
        <strain evidence="5">Huo1</strain>
        <tissue evidence="5">Leaf</tissue>
    </source>
</reference>
<dbReference type="PANTHER" id="PTHR19375">
    <property type="entry name" value="HEAT SHOCK PROTEIN 70KDA"/>
    <property type="match status" value="1"/>
</dbReference>
<dbReference type="EMBL" id="PNBA02000005">
    <property type="protein sequence ID" value="KAG6425643.1"/>
    <property type="molecule type" value="Genomic_DNA"/>
</dbReference>
<evidence type="ECO:0000256" key="3">
    <source>
        <dbReference type="ARBA" id="ARBA00022840"/>
    </source>
</evidence>